<evidence type="ECO:0000256" key="1">
    <source>
        <dbReference type="SAM" id="Phobius"/>
    </source>
</evidence>
<comment type="caution">
    <text evidence="2">The sequence shown here is derived from an EMBL/GenBank/DDBJ whole genome shotgun (WGS) entry which is preliminary data.</text>
</comment>
<feature type="transmembrane region" description="Helical" evidence="1">
    <location>
        <begin position="311"/>
        <end position="333"/>
    </location>
</feature>
<accession>A0A198AIX9</accession>
<keyword evidence="1" id="KW-0812">Transmembrane</keyword>
<evidence type="ECO:0000313" key="2">
    <source>
        <dbReference type="EMBL" id="OAS21182.1"/>
    </source>
</evidence>
<feature type="transmembrane region" description="Helical" evidence="1">
    <location>
        <begin position="225"/>
        <end position="244"/>
    </location>
</feature>
<feature type="transmembrane region" description="Helical" evidence="1">
    <location>
        <begin position="279"/>
        <end position="299"/>
    </location>
</feature>
<feature type="transmembrane region" description="Helical" evidence="1">
    <location>
        <begin position="250"/>
        <end position="267"/>
    </location>
</feature>
<organism evidence="2 3">
    <name type="scientific">Paenibacillus oryzisoli</name>
    <dbReference type="NCBI Taxonomy" id="1850517"/>
    <lineage>
        <taxon>Bacteria</taxon>
        <taxon>Bacillati</taxon>
        <taxon>Bacillota</taxon>
        <taxon>Bacilli</taxon>
        <taxon>Bacillales</taxon>
        <taxon>Paenibacillaceae</taxon>
        <taxon>Paenibacillus</taxon>
    </lineage>
</organism>
<protein>
    <submittedName>
        <fullName evidence="2">Uncharacterized protein</fullName>
    </submittedName>
</protein>
<feature type="transmembrane region" description="Helical" evidence="1">
    <location>
        <begin position="197"/>
        <end position="218"/>
    </location>
</feature>
<feature type="transmembrane region" description="Helical" evidence="1">
    <location>
        <begin position="123"/>
        <end position="140"/>
    </location>
</feature>
<sequence length="339" mass="38022">MSVQVAVSKTQATTTTSKHSITMIMGMWLIIGLFIDGFAHNHGAVETFFTPWHAILYSGYLACAVWIFMMIRSNKISAQSPTWFTAIPVGYKLGVAGVILFFVGGLGDMYWHTVFGIEKNIEALLSPTHLLLLTGALLILTSPYRAISAAEKGAAPTFRQLLPALTSVGLTFTVFAFFLMYAWSFRQNLWMARGEDAIGRAVVDFLLTTMILVIPLMFVLRRWKLPFGTVTFFFLFESMFLAVLDGFRDYSSIIILLISGVIGDLLFREIKERDRADWRYKAIFFVLPILIWGLYFAHLKLFETLNWTPELWGGSIFLCALSSLGLSILAGPVSSDKTE</sequence>
<dbReference type="AlphaFoldDB" id="A0A198AIX9"/>
<dbReference type="STRING" id="1850517.A8708_30320"/>
<keyword evidence="1" id="KW-0472">Membrane</keyword>
<dbReference type="EMBL" id="LYPB01000049">
    <property type="protein sequence ID" value="OAS21182.1"/>
    <property type="molecule type" value="Genomic_DNA"/>
</dbReference>
<keyword evidence="1" id="KW-1133">Transmembrane helix</keyword>
<feature type="transmembrane region" description="Helical" evidence="1">
    <location>
        <begin position="161"/>
        <end position="185"/>
    </location>
</feature>
<feature type="transmembrane region" description="Helical" evidence="1">
    <location>
        <begin position="52"/>
        <end position="71"/>
    </location>
</feature>
<name>A0A198AIX9_9BACL</name>
<dbReference type="RefSeq" id="WP_068662758.1">
    <property type="nucleotide sequence ID" value="NZ_LYPB01000049.1"/>
</dbReference>
<dbReference type="Proteomes" id="UP000078454">
    <property type="component" value="Unassembled WGS sequence"/>
</dbReference>
<dbReference type="OrthoDB" id="5241899at2"/>
<keyword evidence="3" id="KW-1185">Reference proteome</keyword>
<proteinExistence type="predicted"/>
<feature type="transmembrane region" description="Helical" evidence="1">
    <location>
        <begin position="83"/>
        <end position="103"/>
    </location>
</feature>
<reference evidence="2 3" key="1">
    <citation type="submission" date="2016-05" db="EMBL/GenBank/DDBJ databases">
        <title>Paenibacillus sp. 1ZS3-15 nov., isolated from the rhizosphere soil.</title>
        <authorList>
            <person name="Zhang X.X."/>
            <person name="Zhang J."/>
        </authorList>
    </citation>
    <scope>NUCLEOTIDE SEQUENCE [LARGE SCALE GENOMIC DNA]</scope>
    <source>
        <strain evidence="2 3">1ZS3-15</strain>
    </source>
</reference>
<gene>
    <name evidence="2" type="ORF">A8708_30320</name>
</gene>
<evidence type="ECO:0000313" key="3">
    <source>
        <dbReference type="Proteomes" id="UP000078454"/>
    </source>
</evidence>
<feature type="transmembrane region" description="Helical" evidence="1">
    <location>
        <begin position="21"/>
        <end position="40"/>
    </location>
</feature>